<feature type="chain" id="PRO_5041981764" evidence="1">
    <location>
        <begin position="38"/>
        <end position="157"/>
    </location>
</feature>
<comment type="caution">
    <text evidence="2">The sequence shown here is derived from an EMBL/GenBank/DDBJ whole genome shotgun (WGS) entry which is preliminary data.</text>
</comment>
<dbReference type="Proteomes" id="UP001238163">
    <property type="component" value="Unassembled WGS sequence"/>
</dbReference>
<dbReference type="AlphaFoldDB" id="A0AAE4ARD6"/>
<name>A0AAE4ARD6_9BACT</name>
<protein>
    <submittedName>
        <fullName evidence="2">Uncharacterized protein</fullName>
    </submittedName>
</protein>
<dbReference type="RefSeq" id="WP_307264144.1">
    <property type="nucleotide sequence ID" value="NZ_JAUSVL010000001.1"/>
</dbReference>
<feature type="signal peptide" evidence="1">
    <location>
        <begin position="1"/>
        <end position="37"/>
    </location>
</feature>
<accession>A0AAE4ARD6</accession>
<evidence type="ECO:0000256" key="1">
    <source>
        <dbReference type="SAM" id="SignalP"/>
    </source>
</evidence>
<evidence type="ECO:0000313" key="2">
    <source>
        <dbReference type="EMBL" id="MDQ0291402.1"/>
    </source>
</evidence>
<sequence length="157" mass="17022">MSGVVVIAPIVATAAWPVLCSAAAAVMGAVGLTAVNAQTNNTTDVATETNTRVELDLANSEEVGTTIRRDEELVFANDSLKVIFSRDARGKLKICVEGSGYSKAELEQFGRDIAGRVVQQYAYQRIVQEMQARHLSVVDQSVDADDNIHIKLRGWED</sequence>
<dbReference type="EMBL" id="JAUSVL010000001">
    <property type="protein sequence ID" value="MDQ0291402.1"/>
    <property type="molecule type" value="Genomic_DNA"/>
</dbReference>
<reference evidence="2" key="1">
    <citation type="submission" date="2023-07" db="EMBL/GenBank/DDBJ databases">
        <title>Genomic Encyclopedia of Type Strains, Phase IV (KMG-IV): sequencing the most valuable type-strain genomes for metagenomic binning, comparative biology and taxonomic classification.</title>
        <authorList>
            <person name="Goeker M."/>
        </authorList>
    </citation>
    <scope>NUCLEOTIDE SEQUENCE</scope>
    <source>
        <strain evidence="2">DSM 24202</strain>
    </source>
</reference>
<gene>
    <name evidence="2" type="ORF">J3R75_003509</name>
</gene>
<evidence type="ECO:0000313" key="3">
    <source>
        <dbReference type="Proteomes" id="UP001238163"/>
    </source>
</evidence>
<keyword evidence="3" id="KW-1185">Reference proteome</keyword>
<proteinExistence type="predicted"/>
<organism evidence="2 3">
    <name type="scientific">Oligosphaera ethanolica</name>
    <dbReference type="NCBI Taxonomy" id="760260"/>
    <lineage>
        <taxon>Bacteria</taxon>
        <taxon>Pseudomonadati</taxon>
        <taxon>Lentisphaerota</taxon>
        <taxon>Oligosphaeria</taxon>
        <taxon>Oligosphaerales</taxon>
        <taxon>Oligosphaeraceae</taxon>
        <taxon>Oligosphaera</taxon>
    </lineage>
</organism>
<keyword evidence="1" id="KW-0732">Signal</keyword>